<gene>
    <name evidence="1" type="ORF">OVA965_LOCUS26582</name>
    <name evidence="2" type="ORF">TMI583_LOCUS27327</name>
</gene>
<protein>
    <submittedName>
        <fullName evidence="2">Uncharacterized protein</fullName>
    </submittedName>
</protein>
<evidence type="ECO:0000313" key="3">
    <source>
        <dbReference type="Proteomes" id="UP000682733"/>
    </source>
</evidence>
<dbReference type="Proteomes" id="UP000682733">
    <property type="component" value="Unassembled WGS sequence"/>
</dbReference>
<feature type="non-terminal residue" evidence="2">
    <location>
        <position position="1"/>
    </location>
</feature>
<name>A0A8S2PRQ6_9BILA</name>
<dbReference type="EMBL" id="CAJOBA010038670">
    <property type="protein sequence ID" value="CAF4064781.1"/>
    <property type="molecule type" value="Genomic_DNA"/>
</dbReference>
<dbReference type="Proteomes" id="UP000677228">
    <property type="component" value="Unassembled WGS sequence"/>
</dbReference>
<proteinExistence type="predicted"/>
<evidence type="ECO:0000313" key="2">
    <source>
        <dbReference type="EMBL" id="CAF4064781.1"/>
    </source>
</evidence>
<sequence length="280" mass="33005">KVLIRVSSSRNKRRAERKPLHDADYPLLLDDTQTTQLYSDPFEELCGWLLSLLETGILIPMVEVKNTYITILQRWKRQITQTTVRQSRIRARLKTTYGDRLHLTTINRSSGTSIGLNHLSFYTHRALSMSLNNNYLEKTYLRGKDDCSEPNKCESLFDTIKLIRQSINDNYHYFKKLKENPNILTDFNSSLFWNCVPVLLKNLISSVTLNEPQFEELKRDYMYYDLLNKDIFKSSNKWLKISSISYDIINCKNDTYLTPKHYLLGNELFRHERSSQLLSK</sequence>
<reference evidence="2" key="1">
    <citation type="submission" date="2021-02" db="EMBL/GenBank/DDBJ databases">
        <authorList>
            <person name="Nowell W R."/>
        </authorList>
    </citation>
    <scope>NUCLEOTIDE SEQUENCE</scope>
</reference>
<accession>A0A8S2PRQ6</accession>
<comment type="caution">
    <text evidence="2">The sequence shown here is derived from an EMBL/GenBank/DDBJ whole genome shotgun (WGS) entry which is preliminary data.</text>
</comment>
<organism evidence="2 3">
    <name type="scientific">Didymodactylos carnosus</name>
    <dbReference type="NCBI Taxonomy" id="1234261"/>
    <lineage>
        <taxon>Eukaryota</taxon>
        <taxon>Metazoa</taxon>
        <taxon>Spiralia</taxon>
        <taxon>Gnathifera</taxon>
        <taxon>Rotifera</taxon>
        <taxon>Eurotatoria</taxon>
        <taxon>Bdelloidea</taxon>
        <taxon>Philodinida</taxon>
        <taxon>Philodinidae</taxon>
        <taxon>Didymodactylos</taxon>
    </lineage>
</organism>
<dbReference type="AlphaFoldDB" id="A0A8S2PRQ6"/>
<dbReference type="EMBL" id="CAJNOK010017109">
    <property type="protein sequence ID" value="CAF1257826.1"/>
    <property type="molecule type" value="Genomic_DNA"/>
</dbReference>
<evidence type="ECO:0000313" key="1">
    <source>
        <dbReference type="EMBL" id="CAF1257826.1"/>
    </source>
</evidence>